<gene>
    <name evidence="4" type="ORF">A2Z22_01080</name>
</gene>
<evidence type="ECO:0000313" key="4">
    <source>
        <dbReference type="EMBL" id="OGM11158.1"/>
    </source>
</evidence>
<comment type="caution">
    <text evidence="4">The sequence shown here is derived from an EMBL/GenBank/DDBJ whole genome shotgun (WGS) entry which is preliminary data.</text>
</comment>
<evidence type="ECO:0000313" key="5">
    <source>
        <dbReference type="Proteomes" id="UP000177053"/>
    </source>
</evidence>
<dbReference type="InterPro" id="IPR023346">
    <property type="entry name" value="Lysozyme-like_dom_sf"/>
</dbReference>
<feature type="region of interest" description="Disordered" evidence="1">
    <location>
        <begin position="61"/>
        <end position="92"/>
    </location>
</feature>
<evidence type="ECO:0000256" key="1">
    <source>
        <dbReference type="SAM" id="MobiDB-lite"/>
    </source>
</evidence>
<reference evidence="4 5" key="1">
    <citation type="journal article" date="2016" name="Nat. Commun.">
        <title>Thousands of microbial genomes shed light on interconnected biogeochemical processes in an aquifer system.</title>
        <authorList>
            <person name="Anantharaman K."/>
            <person name="Brown C.T."/>
            <person name="Hug L.A."/>
            <person name="Sharon I."/>
            <person name="Castelle C.J."/>
            <person name="Probst A.J."/>
            <person name="Thomas B.C."/>
            <person name="Singh A."/>
            <person name="Wilkins M.J."/>
            <person name="Karaoz U."/>
            <person name="Brodie E.L."/>
            <person name="Williams K.H."/>
            <person name="Hubbard S.S."/>
            <person name="Banfield J.F."/>
        </authorList>
    </citation>
    <scope>NUCLEOTIDE SEQUENCE [LARGE SCALE GENOMIC DNA]</scope>
</reference>
<accession>A0A1F7X9W3</accession>
<dbReference type="AlphaFoldDB" id="A0A1F7X9W3"/>
<keyword evidence="2" id="KW-0812">Transmembrane</keyword>
<evidence type="ECO:0000259" key="3">
    <source>
        <dbReference type="Pfam" id="PF01464"/>
    </source>
</evidence>
<sequence length="193" mass="21601">MKKLLAHFLIGMILGVSFFVILLKTNLINEKEVLGVKNDKILEGKENSPTAFLELTPTLEITPTPSLTPTPTRIPTPSSTPTPSLTSTPPATPTPINAPAYLENYFNQYAIHYNVSANLLKKIAWCESRFDPLVVNGPYVGLYQFMESIWITYRTQMGHDINPELRKNAEESIKTAAYIISLGKLHLWPNCVE</sequence>
<name>A0A1F7X9W3_9BACT</name>
<protein>
    <recommendedName>
        <fullName evidence="3">Transglycosylase SLT domain-containing protein</fullName>
    </recommendedName>
</protein>
<keyword evidence="2" id="KW-1133">Transmembrane helix</keyword>
<organism evidence="4 5">
    <name type="scientific">Candidatus Woesebacteria bacterium RBG_16_34_12</name>
    <dbReference type="NCBI Taxonomy" id="1802480"/>
    <lineage>
        <taxon>Bacteria</taxon>
        <taxon>Candidatus Woeseibacteriota</taxon>
    </lineage>
</organism>
<dbReference type="InterPro" id="IPR008258">
    <property type="entry name" value="Transglycosylase_SLT_dom_1"/>
</dbReference>
<dbReference type="EMBL" id="MGFS01000025">
    <property type="protein sequence ID" value="OGM11158.1"/>
    <property type="molecule type" value="Genomic_DNA"/>
</dbReference>
<keyword evidence="2" id="KW-0472">Membrane</keyword>
<dbReference type="Pfam" id="PF01464">
    <property type="entry name" value="SLT"/>
    <property type="match status" value="1"/>
</dbReference>
<feature type="transmembrane region" description="Helical" evidence="2">
    <location>
        <begin position="6"/>
        <end position="23"/>
    </location>
</feature>
<proteinExistence type="predicted"/>
<dbReference type="Gene3D" id="1.10.530.10">
    <property type="match status" value="1"/>
</dbReference>
<evidence type="ECO:0000256" key="2">
    <source>
        <dbReference type="SAM" id="Phobius"/>
    </source>
</evidence>
<feature type="compositionally biased region" description="Pro residues" evidence="1">
    <location>
        <begin position="66"/>
        <end position="80"/>
    </location>
</feature>
<dbReference type="SUPFAM" id="SSF53955">
    <property type="entry name" value="Lysozyme-like"/>
    <property type="match status" value="1"/>
</dbReference>
<feature type="domain" description="Transglycosylase SLT" evidence="3">
    <location>
        <begin position="105"/>
        <end position="180"/>
    </location>
</feature>
<dbReference type="Proteomes" id="UP000177053">
    <property type="component" value="Unassembled WGS sequence"/>
</dbReference>